<dbReference type="PANTHER" id="PTHR37534">
    <property type="entry name" value="TRANSCRIPTIONAL ACTIVATOR PROTEIN UGA3"/>
    <property type="match status" value="1"/>
</dbReference>
<evidence type="ECO:0000256" key="2">
    <source>
        <dbReference type="ARBA" id="ARBA00023242"/>
    </source>
</evidence>
<reference evidence="5" key="1">
    <citation type="journal article" date="2023" name="bioRxiv">
        <title>Complete genome of the Medicago anthracnose fungus, Colletotrichum destructivum, reveals a mini-chromosome-like region within a core chromosome.</title>
        <authorList>
            <person name="Lapalu N."/>
            <person name="Simon A."/>
            <person name="Lu A."/>
            <person name="Plaumann P.-L."/>
            <person name="Amselem J."/>
            <person name="Pigne S."/>
            <person name="Auger A."/>
            <person name="Koch C."/>
            <person name="Dallery J.-F."/>
            <person name="O'Connell R.J."/>
        </authorList>
    </citation>
    <scope>NUCLEOTIDE SEQUENCE [LARGE SCALE GENOMIC DNA]</scope>
    <source>
        <strain evidence="5">CBS 520.97</strain>
    </source>
</reference>
<organism evidence="4 5">
    <name type="scientific">Colletotrichum destructivum</name>
    <dbReference type="NCBI Taxonomy" id="34406"/>
    <lineage>
        <taxon>Eukaryota</taxon>
        <taxon>Fungi</taxon>
        <taxon>Dikarya</taxon>
        <taxon>Ascomycota</taxon>
        <taxon>Pezizomycotina</taxon>
        <taxon>Sordariomycetes</taxon>
        <taxon>Hypocreomycetidae</taxon>
        <taxon>Glomerellales</taxon>
        <taxon>Glomerellaceae</taxon>
        <taxon>Colletotrichum</taxon>
        <taxon>Colletotrichum destructivum species complex</taxon>
    </lineage>
</organism>
<gene>
    <name evidence="4" type="ORF">CDEST_07851</name>
</gene>
<dbReference type="PANTHER" id="PTHR37534:SF48">
    <property type="entry name" value="FINGER DOMAIN PROTEIN, PUTATIVE-RELATED"/>
    <property type="match status" value="1"/>
</dbReference>
<dbReference type="PROSITE" id="PS50048">
    <property type="entry name" value="ZN2_CY6_FUNGAL_2"/>
    <property type="match status" value="1"/>
</dbReference>
<sequence length="507" mass="57003">MDDQTHKRHCWECRRRCLVCDFTEPSCRRCSSSGIPCPGYGDVRPPRLKWLAPGRVVSRKPRPKNTRAAGNVLPTWTRRMPAINTRTIDWDMPSLDTEETAGRNLFHAAEYYNSCIFRDLAPALDLGRNPQIHDASPAQVQEALTIPDFIRLGLLCMTLSHRINQLGTRDIPQSKVLAERYYLCRGKALRSLSKQFDADHNCTSDFVIGGVLTLLLLDIQSGAPPHWLHHLQGVRKLIDLRGGFRKLAKTQSLAPLLHCLWFVGIITNTTCPKSHLDTSAISHLEALDFMREQYGSAMTPSQVWPPQLLAEVIKITHLRLQVTRKRTGNLERISAEANEILDRIQLFSPEQLSESKASSREDWICIGNVYKSAVALYCVLSLQSASVLPETPTLRASCASHGQHLQHLLSTSLSSPRTRMFMFWPLILLGVEAVHGDVTTRDFVSKHLLELSRVVGTSVPLTAQRVLASFWASGGQSWDACFDRPYPFTTQIAVDVGRVYAPRQRDL</sequence>
<dbReference type="CDD" id="cd00067">
    <property type="entry name" value="GAL4"/>
    <property type="match status" value="1"/>
</dbReference>
<name>A0AAX4IHQ0_9PEZI</name>
<evidence type="ECO:0000313" key="5">
    <source>
        <dbReference type="Proteomes" id="UP001322277"/>
    </source>
</evidence>
<dbReference type="GO" id="GO:0000976">
    <property type="term" value="F:transcription cis-regulatory region binding"/>
    <property type="evidence" value="ECO:0007669"/>
    <property type="project" value="TreeGrafter"/>
</dbReference>
<keyword evidence="5" id="KW-1185">Reference proteome</keyword>
<dbReference type="GO" id="GO:0045944">
    <property type="term" value="P:positive regulation of transcription by RNA polymerase II"/>
    <property type="evidence" value="ECO:0007669"/>
    <property type="project" value="TreeGrafter"/>
</dbReference>
<dbReference type="Proteomes" id="UP001322277">
    <property type="component" value="Chromosome 5"/>
</dbReference>
<evidence type="ECO:0000313" key="4">
    <source>
        <dbReference type="EMBL" id="WQF82837.1"/>
    </source>
</evidence>
<dbReference type="GO" id="GO:0008270">
    <property type="term" value="F:zinc ion binding"/>
    <property type="evidence" value="ECO:0007669"/>
    <property type="project" value="InterPro"/>
</dbReference>
<dbReference type="RefSeq" id="XP_062780061.1">
    <property type="nucleotide sequence ID" value="XM_062924010.1"/>
</dbReference>
<keyword evidence="4" id="KW-0238">DNA-binding</keyword>
<dbReference type="EMBL" id="CP137309">
    <property type="protein sequence ID" value="WQF82837.1"/>
    <property type="molecule type" value="Genomic_DNA"/>
</dbReference>
<comment type="subcellular location">
    <subcellularLocation>
        <location evidence="1">Nucleus</location>
    </subcellularLocation>
</comment>
<proteinExistence type="predicted"/>
<dbReference type="GO" id="GO:0005634">
    <property type="term" value="C:nucleus"/>
    <property type="evidence" value="ECO:0007669"/>
    <property type="project" value="UniProtKB-SubCell"/>
</dbReference>
<evidence type="ECO:0000259" key="3">
    <source>
        <dbReference type="PROSITE" id="PS50048"/>
    </source>
</evidence>
<protein>
    <submittedName>
        <fullName evidence="4">Zn(2)Cys(6) fungal-type DNA-binding domain, fungal transcription factor</fullName>
    </submittedName>
</protein>
<dbReference type="GeneID" id="87944354"/>
<keyword evidence="2" id="KW-0539">Nucleus</keyword>
<dbReference type="Pfam" id="PF11951">
    <property type="entry name" value="Fungal_trans_2"/>
    <property type="match status" value="1"/>
</dbReference>
<dbReference type="KEGG" id="cdet:87944354"/>
<evidence type="ECO:0000256" key="1">
    <source>
        <dbReference type="ARBA" id="ARBA00004123"/>
    </source>
</evidence>
<accession>A0AAX4IHQ0</accession>
<feature type="domain" description="Zn(2)-C6 fungal-type" evidence="3">
    <location>
        <begin position="9"/>
        <end position="37"/>
    </location>
</feature>
<dbReference type="AlphaFoldDB" id="A0AAX4IHQ0"/>
<dbReference type="GO" id="GO:0000981">
    <property type="term" value="F:DNA-binding transcription factor activity, RNA polymerase II-specific"/>
    <property type="evidence" value="ECO:0007669"/>
    <property type="project" value="InterPro"/>
</dbReference>
<dbReference type="InterPro" id="IPR001138">
    <property type="entry name" value="Zn2Cys6_DnaBD"/>
</dbReference>
<dbReference type="InterPro" id="IPR021858">
    <property type="entry name" value="Fun_TF"/>
</dbReference>